<name>A0A0E9RN49_ANGAN</name>
<reference evidence="1" key="1">
    <citation type="submission" date="2014-11" db="EMBL/GenBank/DDBJ databases">
        <authorList>
            <person name="Amaro Gonzalez C."/>
        </authorList>
    </citation>
    <scope>NUCLEOTIDE SEQUENCE</scope>
</reference>
<organism evidence="1">
    <name type="scientific">Anguilla anguilla</name>
    <name type="common">European freshwater eel</name>
    <name type="synonym">Muraena anguilla</name>
    <dbReference type="NCBI Taxonomy" id="7936"/>
    <lineage>
        <taxon>Eukaryota</taxon>
        <taxon>Metazoa</taxon>
        <taxon>Chordata</taxon>
        <taxon>Craniata</taxon>
        <taxon>Vertebrata</taxon>
        <taxon>Euteleostomi</taxon>
        <taxon>Actinopterygii</taxon>
        <taxon>Neopterygii</taxon>
        <taxon>Teleostei</taxon>
        <taxon>Anguilliformes</taxon>
        <taxon>Anguillidae</taxon>
        <taxon>Anguilla</taxon>
    </lineage>
</organism>
<dbReference type="AlphaFoldDB" id="A0A0E9RN49"/>
<protein>
    <submittedName>
        <fullName evidence="1">Uncharacterized protein</fullName>
    </submittedName>
</protein>
<sequence length="53" mass="5985">MNQHSGQPTLSSASNDSLIKKHQLDLNSDTLCPHKGYSGFKDWDTDRADLWHS</sequence>
<reference evidence="1" key="2">
    <citation type="journal article" date="2015" name="Fish Shellfish Immunol.">
        <title>Early steps in the European eel (Anguilla anguilla)-Vibrio vulnificus interaction in the gills: Role of the RtxA13 toxin.</title>
        <authorList>
            <person name="Callol A."/>
            <person name="Pajuelo D."/>
            <person name="Ebbesson L."/>
            <person name="Teles M."/>
            <person name="MacKenzie S."/>
            <person name="Amaro C."/>
        </authorList>
    </citation>
    <scope>NUCLEOTIDE SEQUENCE</scope>
</reference>
<evidence type="ECO:0000313" key="1">
    <source>
        <dbReference type="EMBL" id="JAH30524.1"/>
    </source>
</evidence>
<proteinExistence type="predicted"/>
<accession>A0A0E9RN49</accession>
<dbReference type="EMBL" id="GBXM01078053">
    <property type="protein sequence ID" value="JAH30524.1"/>
    <property type="molecule type" value="Transcribed_RNA"/>
</dbReference>